<dbReference type="AlphaFoldDB" id="A0A7S3DJX1"/>
<organism evidence="1">
    <name type="scientific">Palpitomonas bilix</name>
    <dbReference type="NCBI Taxonomy" id="652834"/>
    <lineage>
        <taxon>Eukaryota</taxon>
        <taxon>Eukaryota incertae sedis</taxon>
    </lineage>
</organism>
<gene>
    <name evidence="1" type="ORF">PBIL07802_LOCUS21806</name>
</gene>
<sequence>MHTNTKLLLPFSAFPPSYLAQECENEEGWAFEISHYFSPVISVSVLNSSDDARRSRAGRLFLSVPLIVSRTSRAGFIHWLFKATASSVHDTSQSSKCTLIQSCFYPFLLFRLPTWLKNVKMKKVGHSK</sequence>
<name>A0A7S3DJX1_9EUKA</name>
<dbReference type="EMBL" id="HBIB01033551">
    <property type="protein sequence ID" value="CAE0259537.1"/>
    <property type="molecule type" value="Transcribed_RNA"/>
</dbReference>
<evidence type="ECO:0000313" key="1">
    <source>
        <dbReference type="EMBL" id="CAE0259537.1"/>
    </source>
</evidence>
<protein>
    <submittedName>
        <fullName evidence="1">Uncharacterized protein</fullName>
    </submittedName>
</protein>
<accession>A0A7S3DJX1</accession>
<reference evidence="1" key="1">
    <citation type="submission" date="2021-01" db="EMBL/GenBank/DDBJ databases">
        <authorList>
            <person name="Corre E."/>
            <person name="Pelletier E."/>
            <person name="Niang G."/>
            <person name="Scheremetjew M."/>
            <person name="Finn R."/>
            <person name="Kale V."/>
            <person name="Holt S."/>
            <person name="Cochrane G."/>
            <person name="Meng A."/>
            <person name="Brown T."/>
            <person name="Cohen L."/>
        </authorList>
    </citation>
    <scope>NUCLEOTIDE SEQUENCE</scope>
    <source>
        <strain evidence="1">NIES-2562</strain>
    </source>
</reference>
<proteinExistence type="predicted"/>